<evidence type="ECO:0000313" key="4">
    <source>
        <dbReference type="Proteomes" id="UP000067444"/>
    </source>
</evidence>
<feature type="transmembrane region" description="Helical" evidence="2">
    <location>
        <begin position="78"/>
        <end position="95"/>
    </location>
</feature>
<evidence type="ECO:0000256" key="1">
    <source>
        <dbReference type="SAM" id="MobiDB-lite"/>
    </source>
</evidence>
<proteinExistence type="predicted"/>
<dbReference type="Proteomes" id="UP000067444">
    <property type="component" value="Chromosome"/>
</dbReference>
<accession>A0A0K0Y8K7</accession>
<keyword evidence="2" id="KW-0472">Membrane</keyword>
<reference evidence="3 4" key="1">
    <citation type="journal article" date="2015" name="Genome Announc.">
        <title>Closed Genome Sequence of Octadecabacter temperatus SB1, the First Mesophilic Species of the Genus Octadecabacter.</title>
        <authorList>
            <person name="Voget S."/>
            <person name="Billerbeck S."/>
            <person name="Simon M."/>
            <person name="Daniel R."/>
        </authorList>
    </citation>
    <scope>NUCLEOTIDE SEQUENCE [LARGE SCALE GENOMIC DNA]</scope>
    <source>
        <strain evidence="3 4">SB1</strain>
    </source>
</reference>
<keyword evidence="4" id="KW-1185">Reference proteome</keyword>
<name>A0A0K0Y8K7_9RHOB</name>
<dbReference type="AlphaFoldDB" id="A0A0K0Y8K7"/>
<feature type="region of interest" description="Disordered" evidence="1">
    <location>
        <begin position="1"/>
        <end position="32"/>
    </location>
</feature>
<sequence>MESESNIGQPPSAGGGEAPAQGGGRGLPATQASRARQPFSELLGTFVVFVLLCGFIVVASSITAIADKFGLAFGSETIDVLGALALFYVPVKWWLQCPHEGQRYD</sequence>
<feature type="transmembrane region" description="Helical" evidence="2">
    <location>
        <begin position="42"/>
        <end position="66"/>
    </location>
</feature>
<keyword evidence="2" id="KW-1133">Transmembrane helix</keyword>
<dbReference type="STRING" id="1458307.OSB_27160"/>
<dbReference type="EMBL" id="CP012160">
    <property type="protein sequence ID" value="AKS47240.1"/>
    <property type="molecule type" value="Genomic_DNA"/>
</dbReference>
<feature type="compositionally biased region" description="Gly residues" evidence="1">
    <location>
        <begin position="13"/>
        <end position="26"/>
    </location>
</feature>
<dbReference type="KEGG" id="otm:OSB_27160"/>
<evidence type="ECO:0000256" key="2">
    <source>
        <dbReference type="SAM" id="Phobius"/>
    </source>
</evidence>
<keyword evidence="2" id="KW-0812">Transmembrane</keyword>
<evidence type="ECO:0000313" key="3">
    <source>
        <dbReference type="EMBL" id="AKS47240.1"/>
    </source>
</evidence>
<organism evidence="3 4">
    <name type="scientific">Octadecabacter temperatus</name>
    <dbReference type="NCBI Taxonomy" id="1458307"/>
    <lineage>
        <taxon>Bacteria</taxon>
        <taxon>Pseudomonadati</taxon>
        <taxon>Pseudomonadota</taxon>
        <taxon>Alphaproteobacteria</taxon>
        <taxon>Rhodobacterales</taxon>
        <taxon>Roseobacteraceae</taxon>
        <taxon>Octadecabacter</taxon>
    </lineage>
</organism>
<protein>
    <submittedName>
        <fullName evidence="3">Uncharacterized protein</fullName>
    </submittedName>
</protein>
<gene>
    <name evidence="3" type="ORF">OSB_27160</name>
</gene>